<name>A0AAW0UDM5_SCYPA</name>
<evidence type="ECO:0000313" key="2">
    <source>
        <dbReference type="EMBL" id="KAK8397805.1"/>
    </source>
</evidence>
<organism evidence="2 3">
    <name type="scientific">Scylla paramamosain</name>
    <name type="common">Mud crab</name>
    <dbReference type="NCBI Taxonomy" id="85552"/>
    <lineage>
        <taxon>Eukaryota</taxon>
        <taxon>Metazoa</taxon>
        <taxon>Ecdysozoa</taxon>
        <taxon>Arthropoda</taxon>
        <taxon>Crustacea</taxon>
        <taxon>Multicrustacea</taxon>
        <taxon>Malacostraca</taxon>
        <taxon>Eumalacostraca</taxon>
        <taxon>Eucarida</taxon>
        <taxon>Decapoda</taxon>
        <taxon>Pleocyemata</taxon>
        <taxon>Brachyura</taxon>
        <taxon>Eubrachyura</taxon>
        <taxon>Portunoidea</taxon>
        <taxon>Portunidae</taxon>
        <taxon>Portuninae</taxon>
        <taxon>Scylla</taxon>
    </lineage>
</organism>
<comment type="caution">
    <text evidence="2">The sequence shown here is derived from an EMBL/GenBank/DDBJ whole genome shotgun (WGS) entry which is preliminary data.</text>
</comment>
<evidence type="ECO:0000256" key="1">
    <source>
        <dbReference type="SAM" id="MobiDB-lite"/>
    </source>
</evidence>
<dbReference type="Proteomes" id="UP001487740">
    <property type="component" value="Unassembled WGS sequence"/>
</dbReference>
<feature type="region of interest" description="Disordered" evidence="1">
    <location>
        <begin position="1"/>
        <end position="38"/>
    </location>
</feature>
<gene>
    <name evidence="2" type="ORF">O3P69_004533</name>
</gene>
<protein>
    <submittedName>
        <fullName evidence="2">Uncharacterized protein</fullName>
    </submittedName>
</protein>
<accession>A0AAW0UDM5</accession>
<feature type="compositionally biased region" description="Polar residues" evidence="1">
    <location>
        <begin position="25"/>
        <end position="38"/>
    </location>
</feature>
<dbReference type="EMBL" id="JARAKH010000013">
    <property type="protein sequence ID" value="KAK8397805.1"/>
    <property type="molecule type" value="Genomic_DNA"/>
</dbReference>
<keyword evidence="3" id="KW-1185">Reference proteome</keyword>
<sequence>MQGSNRPAVSGDHGIWTARPRATSGLKTTRASPQISVSHVTPCERAKRNALAVHSPKRFGSRGERGARVHPTKAAQQLVFLHAVALTSLLPLFHACAHLPDPLSSTHV</sequence>
<evidence type="ECO:0000313" key="3">
    <source>
        <dbReference type="Proteomes" id="UP001487740"/>
    </source>
</evidence>
<dbReference type="AlphaFoldDB" id="A0AAW0UDM5"/>
<reference evidence="2 3" key="1">
    <citation type="submission" date="2023-03" db="EMBL/GenBank/DDBJ databases">
        <title>High-quality genome of Scylla paramamosain provides insights in environmental adaptation.</title>
        <authorList>
            <person name="Zhang L."/>
        </authorList>
    </citation>
    <scope>NUCLEOTIDE SEQUENCE [LARGE SCALE GENOMIC DNA]</scope>
    <source>
        <strain evidence="2">LZ_2023a</strain>
        <tissue evidence="2">Muscle</tissue>
    </source>
</reference>
<proteinExistence type="predicted"/>